<dbReference type="SMART" id="SM00028">
    <property type="entry name" value="TPR"/>
    <property type="match status" value="5"/>
</dbReference>
<name>A0A381ZPD9_9ZZZZ</name>
<keyword evidence="1" id="KW-0677">Repeat</keyword>
<dbReference type="InterPro" id="IPR050498">
    <property type="entry name" value="Ycf3"/>
</dbReference>
<accession>A0A381ZPD9</accession>
<keyword evidence="2" id="KW-0802">TPR repeat</keyword>
<dbReference type="PANTHER" id="PTHR44858">
    <property type="entry name" value="TETRATRICOPEPTIDE REPEAT PROTEIN 6"/>
    <property type="match status" value="1"/>
</dbReference>
<dbReference type="InterPro" id="IPR019734">
    <property type="entry name" value="TPR_rpt"/>
</dbReference>
<protein>
    <submittedName>
        <fullName evidence="3">Uncharacterized protein</fullName>
    </submittedName>
</protein>
<reference evidence="3" key="1">
    <citation type="submission" date="2018-05" db="EMBL/GenBank/DDBJ databases">
        <authorList>
            <person name="Lanie J.A."/>
            <person name="Ng W.-L."/>
            <person name="Kazmierczak K.M."/>
            <person name="Andrzejewski T.M."/>
            <person name="Davidsen T.M."/>
            <person name="Wayne K.J."/>
            <person name="Tettelin H."/>
            <person name="Glass J.I."/>
            <person name="Rusch D."/>
            <person name="Podicherti R."/>
            <person name="Tsui H.-C.T."/>
            <person name="Winkler M.E."/>
        </authorList>
    </citation>
    <scope>NUCLEOTIDE SEQUENCE</scope>
</reference>
<dbReference type="AlphaFoldDB" id="A0A381ZPD9"/>
<dbReference type="SUPFAM" id="SSF48452">
    <property type="entry name" value="TPR-like"/>
    <property type="match status" value="3"/>
</dbReference>
<dbReference type="EMBL" id="UINC01021956">
    <property type="protein sequence ID" value="SVA90603.1"/>
    <property type="molecule type" value="Genomic_DNA"/>
</dbReference>
<organism evidence="3">
    <name type="scientific">marine metagenome</name>
    <dbReference type="NCBI Taxonomy" id="408172"/>
    <lineage>
        <taxon>unclassified sequences</taxon>
        <taxon>metagenomes</taxon>
        <taxon>ecological metagenomes</taxon>
    </lineage>
</organism>
<evidence type="ECO:0000256" key="2">
    <source>
        <dbReference type="ARBA" id="ARBA00022803"/>
    </source>
</evidence>
<dbReference type="PANTHER" id="PTHR44858:SF1">
    <property type="entry name" value="UDP-N-ACETYLGLUCOSAMINE--PEPTIDE N-ACETYLGLUCOSAMINYLTRANSFERASE SPINDLY-RELATED"/>
    <property type="match status" value="1"/>
</dbReference>
<gene>
    <name evidence="3" type="ORF">METZ01_LOCUS143457</name>
</gene>
<sequence length="500" mass="57641">MKNPLQIFLFITIIISNCSKKEIIKLPITTSSKEALEYFERAMLSYQVGDGPECNADLDSALALDPEFAMALEFYESQNQRENIEREEKAKSLFLKISEAEKKIINIREGYREGDMDKALESAKWLVSNHADSYESYVWLGIVQSDRYELEDATQALKKAIELNPDCYDAYDILMGHHIGAGNQVMLPVEKRDVEIGMKYGDELIRIRGDHGYPYHFKANVYRQLGEFEKAKPLYEKSIEKRKGRSSESTAYLVSGHNYMFSGDLKTARERYNKAIELQKEPNWKFVLSFYLTVSHIFDNDYYGALDNINKVEEGLSSYNFDDVSLVSRQRDISWQKLVCYAHNQMEEEAYEALAQQIKYNKQRAALLNDENVFRNIKSFEQYLTAWVNILFGKYEVAKKSLATLKDFQEKRNDPTAMYGYHHLLGLTHLMEGNHQAAVENFQKGDETDIYFNYFKGLSLKATGNKAAADQIFTDIININFAAWDLAIVKKLAQKQIGEA</sequence>
<dbReference type="PROSITE" id="PS50005">
    <property type="entry name" value="TPR"/>
    <property type="match status" value="2"/>
</dbReference>
<evidence type="ECO:0000256" key="1">
    <source>
        <dbReference type="ARBA" id="ARBA00022737"/>
    </source>
</evidence>
<dbReference type="InterPro" id="IPR011990">
    <property type="entry name" value="TPR-like_helical_dom_sf"/>
</dbReference>
<evidence type="ECO:0000313" key="3">
    <source>
        <dbReference type="EMBL" id="SVA90603.1"/>
    </source>
</evidence>
<proteinExistence type="predicted"/>
<dbReference type="Gene3D" id="1.25.40.10">
    <property type="entry name" value="Tetratricopeptide repeat domain"/>
    <property type="match status" value="2"/>
</dbReference>
<dbReference type="Pfam" id="PF13181">
    <property type="entry name" value="TPR_8"/>
    <property type="match status" value="2"/>
</dbReference>